<reference evidence="2 3" key="1">
    <citation type="submission" date="2018-06" db="EMBL/GenBank/DDBJ databases">
        <authorList>
            <consortium name="Pathogen Informatics"/>
            <person name="Doyle S."/>
        </authorList>
    </citation>
    <scope>NUCLEOTIDE SEQUENCE [LARGE SCALE GENOMIC DNA]</scope>
    <source>
        <strain evidence="2 3">NCTC13315</strain>
    </source>
</reference>
<proteinExistence type="predicted"/>
<evidence type="ECO:0000259" key="1">
    <source>
        <dbReference type="Pfam" id="PF13847"/>
    </source>
</evidence>
<dbReference type="RefSeq" id="WP_115301342.1">
    <property type="nucleotide sequence ID" value="NZ_CAAAHO010000003.1"/>
</dbReference>
<gene>
    <name evidence="2" type="primary">ubiE_1</name>
    <name evidence="2" type="ORF">NCTC13315_00044</name>
</gene>
<dbReference type="GO" id="GO:0043770">
    <property type="term" value="F:demethylmenaquinone methyltransferase activity"/>
    <property type="evidence" value="ECO:0007669"/>
    <property type="project" value="UniProtKB-EC"/>
</dbReference>
<dbReference type="Proteomes" id="UP000254968">
    <property type="component" value="Unassembled WGS sequence"/>
</dbReference>
<dbReference type="CDD" id="cd02440">
    <property type="entry name" value="AdoMet_MTases"/>
    <property type="match status" value="1"/>
</dbReference>
<name>A0A378HX92_9GAMM</name>
<dbReference type="EMBL" id="UGNV01000001">
    <property type="protein sequence ID" value="STX27538.1"/>
    <property type="molecule type" value="Genomic_DNA"/>
</dbReference>
<dbReference type="InterPro" id="IPR025714">
    <property type="entry name" value="Methyltranfer_dom"/>
</dbReference>
<dbReference type="Gene3D" id="3.40.50.150">
    <property type="entry name" value="Vaccinia Virus protein VP39"/>
    <property type="match status" value="1"/>
</dbReference>
<keyword evidence="2" id="KW-0489">Methyltransferase</keyword>
<keyword evidence="3" id="KW-1185">Reference proteome</keyword>
<dbReference type="Pfam" id="PF13847">
    <property type="entry name" value="Methyltransf_31"/>
    <property type="match status" value="1"/>
</dbReference>
<dbReference type="SUPFAM" id="SSF53335">
    <property type="entry name" value="S-adenosyl-L-methionine-dependent methyltransferases"/>
    <property type="match status" value="1"/>
</dbReference>
<protein>
    <submittedName>
        <fullName evidence="2">Methyltransferase</fullName>
        <ecNumber evidence="2">2.1.1.163</ecNumber>
    </submittedName>
</protein>
<dbReference type="GO" id="GO:0032259">
    <property type="term" value="P:methylation"/>
    <property type="evidence" value="ECO:0007669"/>
    <property type="project" value="UniProtKB-KW"/>
</dbReference>
<dbReference type="PANTHER" id="PTHR43861">
    <property type="entry name" value="TRANS-ACONITATE 2-METHYLTRANSFERASE-RELATED"/>
    <property type="match status" value="1"/>
</dbReference>
<sequence>MTNEKYDFEIGESGLSYDLLDESYNASTKKFLLDAGLAKGMKVLDVGCGAGVMTSWIANYVGKEGYVTAIDNSPEQLKVTHRTLQQNKIANVSTTVLSAYDIAELGENYDLIYCRFLLHHLYSPRKAIKIFYENLNDGGIYVGEEGIISHMFAYPPTFAWQGYSPALVLPEQEIEGMRRDGDIGMKLFYECRKIGFEIINCGLVQPILWQESQKMKLLEGLNAFKKTDLEQGTSEEEWQKKYDETVRFSKDDKQIIGFYGSFQVACRK</sequence>
<dbReference type="InterPro" id="IPR029063">
    <property type="entry name" value="SAM-dependent_MTases_sf"/>
</dbReference>
<keyword evidence="2" id="KW-0808">Transferase</keyword>
<evidence type="ECO:0000313" key="3">
    <source>
        <dbReference type="Proteomes" id="UP000254968"/>
    </source>
</evidence>
<organism evidence="2 3">
    <name type="scientific">Legionella beliardensis</name>
    <dbReference type="NCBI Taxonomy" id="91822"/>
    <lineage>
        <taxon>Bacteria</taxon>
        <taxon>Pseudomonadati</taxon>
        <taxon>Pseudomonadota</taxon>
        <taxon>Gammaproteobacteria</taxon>
        <taxon>Legionellales</taxon>
        <taxon>Legionellaceae</taxon>
        <taxon>Legionella</taxon>
    </lineage>
</organism>
<dbReference type="OrthoDB" id="9791837at2"/>
<feature type="domain" description="Methyltransferase" evidence="1">
    <location>
        <begin position="39"/>
        <end position="142"/>
    </location>
</feature>
<dbReference type="EC" id="2.1.1.163" evidence="2"/>
<dbReference type="AlphaFoldDB" id="A0A378HX92"/>
<evidence type="ECO:0000313" key="2">
    <source>
        <dbReference type="EMBL" id="STX27538.1"/>
    </source>
</evidence>
<accession>A0A378HX92</accession>